<dbReference type="RefSeq" id="WP_152891693.1">
    <property type="nucleotide sequence ID" value="NZ_WHJC01000340.1"/>
</dbReference>
<keyword evidence="6" id="KW-0378">Hydrolase</keyword>
<evidence type="ECO:0000256" key="2">
    <source>
        <dbReference type="ARBA" id="ARBA00001947"/>
    </source>
</evidence>
<comment type="similarity">
    <text evidence="3">Belongs to the Nudix hydrolase family. NudC subfamily.</text>
</comment>
<feature type="domain" description="Nudix hydrolase" evidence="10">
    <location>
        <begin position="37"/>
        <end position="160"/>
    </location>
</feature>
<comment type="cofactor">
    <cofactor evidence="2">
        <name>Zn(2+)</name>
        <dbReference type="ChEBI" id="CHEBI:29105"/>
    </cofactor>
</comment>
<gene>
    <name evidence="11" type="ORF">GBZ86_14060</name>
</gene>
<dbReference type="Pfam" id="PF00293">
    <property type="entry name" value="NUDIX"/>
    <property type="match status" value="1"/>
</dbReference>
<evidence type="ECO:0000313" key="12">
    <source>
        <dbReference type="Proteomes" id="UP000430345"/>
    </source>
</evidence>
<evidence type="ECO:0000256" key="4">
    <source>
        <dbReference type="ARBA" id="ARBA00012381"/>
    </source>
</evidence>
<comment type="caution">
    <text evidence="11">The sequence shown here is derived from an EMBL/GenBank/DDBJ whole genome shotgun (WGS) entry which is preliminary data.</text>
</comment>
<dbReference type="Gene3D" id="3.90.79.10">
    <property type="entry name" value="Nucleoside Triphosphate Pyrophosphohydrolase"/>
    <property type="match status" value="1"/>
</dbReference>
<keyword evidence="7" id="KW-0460">Magnesium</keyword>
<dbReference type="GO" id="GO:0046872">
    <property type="term" value="F:metal ion binding"/>
    <property type="evidence" value="ECO:0007669"/>
    <property type="project" value="UniProtKB-KW"/>
</dbReference>
<keyword evidence="5" id="KW-0479">Metal-binding</keyword>
<evidence type="ECO:0000256" key="7">
    <source>
        <dbReference type="ARBA" id="ARBA00022842"/>
    </source>
</evidence>
<dbReference type="InterPro" id="IPR020084">
    <property type="entry name" value="NUDIX_hydrolase_CS"/>
</dbReference>
<comment type="cofactor">
    <cofactor evidence="1">
        <name>Mg(2+)</name>
        <dbReference type="ChEBI" id="CHEBI:18420"/>
    </cofactor>
</comment>
<protein>
    <recommendedName>
        <fullName evidence="4">NAD(+) diphosphatase</fullName>
        <ecNumber evidence="4">3.6.1.22</ecNumber>
    </recommendedName>
</protein>
<reference evidence="11 12" key="1">
    <citation type="submission" date="2019-10" db="EMBL/GenBank/DDBJ databases">
        <title>The Genome Sequence of Clostridium tarantellae Isolated from Fish Brain.</title>
        <authorList>
            <person name="Bano L."/>
            <person name="Kiel M."/>
            <person name="Sales G."/>
            <person name="Doxey A.C."/>
            <person name="Mansfield M.J."/>
            <person name="Schiavone M."/>
            <person name="Rossetto O."/>
            <person name="Pirazzini M."/>
            <person name="Dobrindt U."/>
            <person name="Montecucco C."/>
        </authorList>
    </citation>
    <scope>NUCLEOTIDE SEQUENCE [LARGE SCALE GENOMIC DNA]</scope>
    <source>
        <strain evidence="11 12">DSM 3997</strain>
    </source>
</reference>
<dbReference type="Proteomes" id="UP000430345">
    <property type="component" value="Unassembled WGS sequence"/>
</dbReference>
<dbReference type="InterPro" id="IPR049734">
    <property type="entry name" value="NudC-like_C"/>
</dbReference>
<dbReference type="GO" id="GO:0005829">
    <property type="term" value="C:cytosol"/>
    <property type="evidence" value="ECO:0007669"/>
    <property type="project" value="TreeGrafter"/>
</dbReference>
<dbReference type="OrthoDB" id="9800077at2"/>
<evidence type="ECO:0000256" key="6">
    <source>
        <dbReference type="ARBA" id="ARBA00022801"/>
    </source>
</evidence>
<dbReference type="InterPro" id="IPR050241">
    <property type="entry name" value="NAD-cap_RNA_hydrolase_NudC"/>
</dbReference>
<evidence type="ECO:0000259" key="10">
    <source>
        <dbReference type="PROSITE" id="PS51462"/>
    </source>
</evidence>
<dbReference type="EC" id="3.6.1.22" evidence="4"/>
<dbReference type="PANTHER" id="PTHR42904:SF6">
    <property type="entry name" value="NAD-CAPPED RNA HYDROLASE NUDT12"/>
    <property type="match status" value="1"/>
</dbReference>
<dbReference type="PANTHER" id="PTHR42904">
    <property type="entry name" value="NUDIX HYDROLASE, NUDC SUBFAMILY"/>
    <property type="match status" value="1"/>
</dbReference>
<evidence type="ECO:0000313" key="11">
    <source>
        <dbReference type="EMBL" id="MPQ44861.1"/>
    </source>
</evidence>
<keyword evidence="12" id="KW-1185">Reference proteome</keyword>
<dbReference type="GO" id="GO:0019677">
    <property type="term" value="P:NAD+ catabolic process"/>
    <property type="evidence" value="ECO:0007669"/>
    <property type="project" value="TreeGrafter"/>
</dbReference>
<evidence type="ECO:0000256" key="9">
    <source>
        <dbReference type="ARBA" id="ARBA00023679"/>
    </source>
</evidence>
<dbReference type="PROSITE" id="PS51462">
    <property type="entry name" value="NUDIX"/>
    <property type="match status" value="1"/>
</dbReference>
<keyword evidence="8" id="KW-0520">NAD</keyword>
<evidence type="ECO:0000256" key="5">
    <source>
        <dbReference type="ARBA" id="ARBA00022723"/>
    </source>
</evidence>
<dbReference type="PROSITE" id="PS00893">
    <property type="entry name" value="NUDIX_BOX"/>
    <property type="match status" value="1"/>
</dbReference>
<dbReference type="SUPFAM" id="SSF55811">
    <property type="entry name" value="Nudix"/>
    <property type="match status" value="1"/>
</dbReference>
<dbReference type="InterPro" id="IPR000086">
    <property type="entry name" value="NUDIX_hydrolase_dom"/>
</dbReference>
<evidence type="ECO:0000256" key="3">
    <source>
        <dbReference type="ARBA" id="ARBA00009595"/>
    </source>
</evidence>
<organism evidence="11 12">
    <name type="scientific">Clostridium tarantellae</name>
    <dbReference type="NCBI Taxonomy" id="39493"/>
    <lineage>
        <taxon>Bacteria</taxon>
        <taxon>Bacillati</taxon>
        <taxon>Bacillota</taxon>
        <taxon>Clostridia</taxon>
        <taxon>Eubacteriales</taxon>
        <taxon>Clostridiaceae</taxon>
        <taxon>Clostridium</taxon>
    </lineage>
</organism>
<dbReference type="GO" id="GO:0035529">
    <property type="term" value="F:NADH pyrophosphatase activity"/>
    <property type="evidence" value="ECO:0007669"/>
    <property type="project" value="TreeGrafter"/>
</dbReference>
<sequence length="179" mass="20846">MIYKYCPFCGSKLVLRNSWDEGEVPYCSHDDKMFFDLPKPCLVVAVIKENKILLLKQSYIYKNSKVLLSGYIGINETVEEAVCREIKEESGIEVNNVKYLGSDFVKDKELLMLTYMAKYKEGELCKSSEVEFLEWVNIENALEQMQEDKIGQKIVKKVLRELDNKKIKAFKTIENSYEL</sequence>
<evidence type="ECO:0000256" key="8">
    <source>
        <dbReference type="ARBA" id="ARBA00023027"/>
    </source>
</evidence>
<name>A0A6I1MVK4_9CLOT</name>
<proteinExistence type="inferred from homology"/>
<dbReference type="CDD" id="cd03429">
    <property type="entry name" value="NUDIX_NADH_pyrophosphatase_Nudt13"/>
    <property type="match status" value="1"/>
</dbReference>
<dbReference type="InterPro" id="IPR015797">
    <property type="entry name" value="NUDIX_hydrolase-like_dom_sf"/>
</dbReference>
<comment type="catalytic activity">
    <reaction evidence="9">
        <text>a 5'-end NAD(+)-phospho-ribonucleoside in mRNA + H2O = a 5'-end phospho-adenosine-phospho-ribonucleoside in mRNA + beta-nicotinamide D-ribonucleotide + 2 H(+)</text>
        <dbReference type="Rhea" id="RHEA:60876"/>
        <dbReference type="Rhea" id="RHEA-COMP:15698"/>
        <dbReference type="Rhea" id="RHEA-COMP:15719"/>
        <dbReference type="ChEBI" id="CHEBI:14649"/>
        <dbReference type="ChEBI" id="CHEBI:15377"/>
        <dbReference type="ChEBI" id="CHEBI:15378"/>
        <dbReference type="ChEBI" id="CHEBI:144029"/>
        <dbReference type="ChEBI" id="CHEBI:144051"/>
    </reaction>
    <physiologicalReaction direction="left-to-right" evidence="9">
        <dbReference type="Rhea" id="RHEA:60877"/>
    </physiologicalReaction>
</comment>
<evidence type="ECO:0000256" key="1">
    <source>
        <dbReference type="ARBA" id="ARBA00001946"/>
    </source>
</evidence>
<accession>A0A6I1MVK4</accession>
<dbReference type="EMBL" id="WHJC01000340">
    <property type="protein sequence ID" value="MPQ44861.1"/>
    <property type="molecule type" value="Genomic_DNA"/>
</dbReference>
<dbReference type="GO" id="GO:0006742">
    <property type="term" value="P:NADP+ catabolic process"/>
    <property type="evidence" value="ECO:0007669"/>
    <property type="project" value="TreeGrafter"/>
</dbReference>
<dbReference type="AlphaFoldDB" id="A0A6I1MVK4"/>